<dbReference type="EMBL" id="NTFI01000001">
    <property type="protein sequence ID" value="PHQ27163.1"/>
    <property type="molecule type" value="Genomic_DNA"/>
</dbReference>
<dbReference type="RefSeq" id="WP_099617232.1">
    <property type="nucleotide sequence ID" value="NZ_KZ319339.1"/>
</dbReference>
<dbReference type="Pfam" id="PF02517">
    <property type="entry name" value="Rce1-like"/>
    <property type="match status" value="1"/>
</dbReference>
<feature type="transmembrane region" description="Helical" evidence="1">
    <location>
        <begin position="59"/>
        <end position="76"/>
    </location>
</feature>
<dbReference type="InterPro" id="IPR042150">
    <property type="entry name" value="MmRce1-like"/>
</dbReference>
<dbReference type="PANTHER" id="PTHR35797:SF1">
    <property type="entry name" value="PROTEASE"/>
    <property type="match status" value="1"/>
</dbReference>
<sequence length="283" mass="31850">MPSRDKITQSDAIPFRAMALFLVLTFGIAWGILTAFIFFPETMIGLFGEITGQHPLFYLAVWAPAISAFVVIFRWSGLEGLRRYIGRALLWRCSWHWYAFLLLGVPLVFFAGSLLKGNLSDFVFPFGSVSSFLIALVFIAIKGPIEEFGWRGLALPLLQRKMAPIWAALVIGVIWGFWHTPAFLLSGTEQSAWSFLPFFTGTIALSVIVTPLFNASRGSIFLPALFHFILINPVWPDAQPYDTYLFALIAIVIVWLNRRTMFTRKYSITEVVPAGRACLSMTH</sequence>
<dbReference type="GO" id="GO:0004175">
    <property type="term" value="F:endopeptidase activity"/>
    <property type="evidence" value="ECO:0007669"/>
    <property type="project" value="UniProtKB-ARBA"/>
</dbReference>
<dbReference type="PANTHER" id="PTHR35797">
    <property type="entry name" value="PROTEASE-RELATED"/>
    <property type="match status" value="1"/>
</dbReference>
<accession>A0A2G1VK67</accession>
<feature type="transmembrane region" description="Helical" evidence="1">
    <location>
        <begin position="241"/>
        <end position="257"/>
    </location>
</feature>
<organism evidence="3 4">
    <name type="scientific">Marinobacter guineae</name>
    <dbReference type="NCBI Taxonomy" id="432303"/>
    <lineage>
        <taxon>Bacteria</taxon>
        <taxon>Pseudomonadati</taxon>
        <taxon>Pseudomonadota</taxon>
        <taxon>Gammaproteobacteria</taxon>
        <taxon>Pseudomonadales</taxon>
        <taxon>Marinobacteraceae</taxon>
        <taxon>Marinobacter</taxon>
    </lineage>
</organism>
<reference evidence="3 4" key="1">
    <citation type="submission" date="2017-09" db="EMBL/GenBank/DDBJ databases">
        <title>The draft genome sequences of Marinobacter guineae M3B.</title>
        <authorList>
            <person name="Cao J."/>
        </authorList>
    </citation>
    <scope>NUCLEOTIDE SEQUENCE [LARGE SCALE GENOMIC DNA]</scope>
    <source>
        <strain evidence="3 4">M3B</strain>
    </source>
</reference>
<keyword evidence="3" id="KW-0378">Hydrolase</keyword>
<keyword evidence="1" id="KW-0812">Transmembrane</keyword>
<feature type="transmembrane region" description="Helical" evidence="1">
    <location>
        <begin position="97"/>
        <end position="116"/>
    </location>
</feature>
<evidence type="ECO:0000313" key="4">
    <source>
        <dbReference type="Proteomes" id="UP000229044"/>
    </source>
</evidence>
<keyword evidence="1" id="KW-1133">Transmembrane helix</keyword>
<keyword evidence="3" id="KW-0645">Protease</keyword>
<keyword evidence="1" id="KW-0472">Membrane</keyword>
<keyword evidence="4" id="KW-1185">Reference proteome</keyword>
<dbReference type="AlphaFoldDB" id="A0A2G1VK67"/>
<feature type="domain" description="CAAX prenyl protease 2/Lysostaphin resistance protein A-like" evidence="2">
    <location>
        <begin position="130"/>
        <end position="229"/>
    </location>
</feature>
<name>A0A2G1VK67_9GAMM</name>
<dbReference type="GO" id="GO:0008237">
    <property type="term" value="F:metallopeptidase activity"/>
    <property type="evidence" value="ECO:0007669"/>
    <property type="project" value="UniProtKB-KW"/>
</dbReference>
<dbReference type="InterPro" id="IPR003675">
    <property type="entry name" value="Rce1/LyrA-like_dom"/>
</dbReference>
<comment type="caution">
    <text evidence="3">The sequence shown here is derived from an EMBL/GenBank/DDBJ whole genome shotgun (WGS) entry which is preliminary data.</text>
</comment>
<evidence type="ECO:0000256" key="1">
    <source>
        <dbReference type="SAM" id="Phobius"/>
    </source>
</evidence>
<proteinExistence type="predicted"/>
<evidence type="ECO:0000259" key="2">
    <source>
        <dbReference type="Pfam" id="PF02517"/>
    </source>
</evidence>
<dbReference type="Proteomes" id="UP000229044">
    <property type="component" value="Unassembled WGS sequence"/>
</dbReference>
<feature type="transmembrane region" description="Helical" evidence="1">
    <location>
        <begin position="122"/>
        <end position="141"/>
    </location>
</feature>
<protein>
    <submittedName>
        <fullName evidence="3">CPBP family intramembrane metalloprotease</fullName>
    </submittedName>
</protein>
<dbReference type="GO" id="GO:0006508">
    <property type="term" value="P:proteolysis"/>
    <property type="evidence" value="ECO:0007669"/>
    <property type="project" value="UniProtKB-KW"/>
</dbReference>
<keyword evidence="3" id="KW-0482">Metalloprotease</keyword>
<feature type="transmembrane region" description="Helical" evidence="1">
    <location>
        <begin position="20"/>
        <end position="39"/>
    </location>
</feature>
<dbReference type="GO" id="GO:0080120">
    <property type="term" value="P:CAAX-box protein maturation"/>
    <property type="evidence" value="ECO:0007669"/>
    <property type="project" value="UniProtKB-ARBA"/>
</dbReference>
<evidence type="ECO:0000313" key="3">
    <source>
        <dbReference type="EMBL" id="PHQ27163.1"/>
    </source>
</evidence>
<feature type="transmembrane region" description="Helical" evidence="1">
    <location>
        <begin position="220"/>
        <end position="235"/>
    </location>
</feature>
<feature type="transmembrane region" description="Helical" evidence="1">
    <location>
        <begin position="162"/>
        <end position="180"/>
    </location>
</feature>
<dbReference type="OrthoDB" id="3693644at2"/>
<feature type="transmembrane region" description="Helical" evidence="1">
    <location>
        <begin position="192"/>
        <end position="213"/>
    </location>
</feature>
<gene>
    <name evidence="3" type="ORF">CLH62_06195</name>
</gene>